<keyword evidence="1" id="KW-0378">Hydrolase</keyword>
<dbReference type="SUPFAM" id="SSF54637">
    <property type="entry name" value="Thioesterase/thiol ester dehydrase-isomerase"/>
    <property type="match status" value="1"/>
</dbReference>
<evidence type="ECO:0000313" key="1">
    <source>
        <dbReference type="EMBL" id="MFC5816730.1"/>
    </source>
</evidence>
<dbReference type="Proteomes" id="UP001596096">
    <property type="component" value="Unassembled WGS sequence"/>
</dbReference>
<dbReference type="Pfam" id="PF13279">
    <property type="entry name" value="4HBT_2"/>
    <property type="match status" value="1"/>
</dbReference>
<dbReference type="InterPro" id="IPR029069">
    <property type="entry name" value="HotDog_dom_sf"/>
</dbReference>
<proteinExistence type="predicted"/>
<name>A0ABW1BW27_9ACTN</name>
<dbReference type="GO" id="GO:0016787">
    <property type="term" value="F:hydrolase activity"/>
    <property type="evidence" value="ECO:0007669"/>
    <property type="project" value="UniProtKB-KW"/>
</dbReference>
<evidence type="ECO:0000313" key="2">
    <source>
        <dbReference type="Proteomes" id="UP001596096"/>
    </source>
</evidence>
<comment type="caution">
    <text evidence="1">The sequence shown here is derived from an EMBL/GenBank/DDBJ whole genome shotgun (WGS) entry which is preliminary data.</text>
</comment>
<dbReference type="EC" id="3.1.2.-" evidence="1"/>
<dbReference type="EMBL" id="JBHSNW010000007">
    <property type="protein sequence ID" value="MFC5816730.1"/>
    <property type="molecule type" value="Genomic_DNA"/>
</dbReference>
<dbReference type="RefSeq" id="WP_246639582.1">
    <property type="nucleotide sequence ID" value="NZ_JAHKRN010000007.1"/>
</dbReference>
<reference evidence="2" key="1">
    <citation type="journal article" date="2019" name="Int. J. Syst. Evol. Microbiol.">
        <title>The Global Catalogue of Microorganisms (GCM) 10K type strain sequencing project: providing services to taxonomists for standard genome sequencing and annotation.</title>
        <authorList>
            <consortium name="The Broad Institute Genomics Platform"/>
            <consortium name="The Broad Institute Genome Sequencing Center for Infectious Disease"/>
            <person name="Wu L."/>
            <person name="Ma J."/>
        </authorList>
    </citation>
    <scope>NUCLEOTIDE SEQUENCE [LARGE SCALE GENOMIC DNA]</scope>
    <source>
        <strain evidence="2">CGMCC 4.7106</strain>
    </source>
</reference>
<accession>A0ABW1BW27</accession>
<keyword evidence="2" id="KW-1185">Reference proteome</keyword>
<protein>
    <submittedName>
        <fullName evidence="1">Acyl-CoA thioesterase</fullName>
        <ecNumber evidence="1">3.1.2.-</ecNumber>
    </submittedName>
</protein>
<sequence length="259" mass="29010">MDTQRLQSGLRLVARGQEEVAAALGEHDPASEDERTARVIQEWGLPRAHPEGVLGASQRHGFALQITEGWTRGDWVEIGDDGLRYLTGKSHRWLEARRRASPYAATRSTRRATSTTQYGDHARWELLRAAGIGTDDLRSGVGPVTLENTIRYLRAGDEVDVTCAFEWSEGRTFRVRQEFPRPAGELAAELTGVGGLLDLRARRLVDDPKARRRPHPSCWVSDRRPRTRATMARLGMWTTRSSRFAASRSSSKAFPCCET</sequence>
<dbReference type="Gene3D" id="3.10.129.10">
    <property type="entry name" value="Hotdog Thioesterase"/>
    <property type="match status" value="1"/>
</dbReference>
<organism evidence="1 2">
    <name type="scientific">Nonomuraea harbinensis</name>
    <dbReference type="NCBI Taxonomy" id="1286938"/>
    <lineage>
        <taxon>Bacteria</taxon>
        <taxon>Bacillati</taxon>
        <taxon>Actinomycetota</taxon>
        <taxon>Actinomycetes</taxon>
        <taxon>Streptosporangiales</taxon>
        <taxon>Streptosporangiaceae</taxon>
        <taxon>Nonomuraea</taxon>
    </lineage>
</organism>
<gene>
    <name evidence="1" type="ORF">ACFPUY_16670</name>
</gene>
<dbReference type="CDD" id="cd00586">
    <property type="entry name" value="4HBT"/>
    <property type="match status" value="1"/>
</dbReference>